<dbReference type="OrthoDB" id="137390at2157"/>
<feature type="transmembrane region" description="Helical" evidence="6">
    <location>
        <begin position="298"/>
        <end position="320"/>
    </location>
</feature>
<protein>
    <recommendedName>
        <fullName evidence="9">Permease</fullName>
    </recommendedName>
</protein>
<evidence type="ECO:0000313" key="7">
    <source>
        <dbReference type="EMBL" id="ADI36652.1"/>
    </source>
</evidence>
<feature type="transmembrane region" description="Helical" evidence="6">
    <location>
        <begin position="61"/>
        <end position="86"/>
    </location>
</feature>
<feature type="transmembrane region" description="Helical" evidence="6">
    <location>
        <begin position="222"/>
        <end position="244"/>
    </location>
</feature>
<comment type="subcellular location">
    <subcellularLocation>
        <location evidence="1">Membrane</location>
        <topology evidence="1">Multi-pass membrane protein</topology>
    </subcellularLocation>
</comment>
<feature type="transmembrane region" description="Helical" evidence="6">
    <location>
        <begin position="195"/>
        <end position="216"/>
    </location>
</feature>
<dbReference type="InParanoid" id="D7DU42"/>
<evidence type="ECO:0000256" key="2">
    <source>
        <dbReference type="ARBA" id="ARBA00009773"/>
    </source>
</evidence>
<dbReference type="HOGENOM" id="CLU_041771_3_0_2"/>
<sequence>MRDSDFNIILKVGSLFCFMLMVYIMLPFIDAISFGIAFAYITKPAYDRFRRKFSKSTSAILSILVLTIPVLATILIIVEQLIFYLLNLDLSTLSTSVSTLISKISIYNINLSNYWTPISSDLFKFLEGILNGLLGQLSVVPLLMIKVLIILFMTYYFLKDGHKLLNATLIHIPECYQAHVKIFAQKLNDSYKNMFTGTALTSLIAMVIAIIGYQLLGIPNALALGVLTGICVLLPVVGGWGIYMPLAIYYLLQGEILYALTIYMFGTIFLSFILDFYIRPKVVKSGGNVHPVMTLTAFLIAPLTLGIAGFALGPIIVGAFDSLYGLKDGEISLINLRQNCELSSIAQLGNEDEDEGKEDD</sequence>
<dbReference type="Proteomes" id="UP000007722">
    <property type="component" value="Chromosome"/>
</dbReference>
<evidence type="ECO:0000256" key="6">
    <source>
        <dbReference type="SAM" id="Phobius"/>
    </source>
</evidence>
<keyword evidence="8" id="KW-1185">Reference proteome</keyword>
<accession>D7DU42</accession>
<proteinExistence type="inferred from homology"/>
<reference evidence="7 8" key="1">
    <citation type="submission" date="2010-05" db="EMBL/GenBank/DDBJ databases">
        <title>Complete sequence of Methanococcus voltae A3.</title>
        <authorList>
            <consortium name="US DOE Joint Genome Institute"/>
            <person name="Lucas S."/>
            <person name="Copeland A."/>
            <person name="Lapidus A."/>
            <person name="Cheng J.-F."/>
            <person name="Bruce D."/>
            <person name="Goodwin L."/>
            <person name="Pitluck S."/>
            <person name="Lowry S."/>
            <person name="Clum A."/>
            <person name="Land M."/>
            <person name="Hauser L."/>
            <person name="Kyrpides N."/>
            <person name="Mikhailova N."/>
            <person name="Whitman W.B."/>
            <person name="Woyke T."/>
        </authorList>
    </citation>
    <scope>NUCLEOTIDE SEQUENCE [LARGE SCALE GENOMIC DNA]</scope>
    <source>
        <strain evidence="8">ATCC BAA-1334 / A3</strain>
    </source>
</reference>
<evidence type="ECO:0000256" key="4">
    <source>
        <dbReference type="ARBA" id="ARBA00022989"/>
    </source>
</evidence>
<name>D7DU42_METV3</name>
<feature type="transmembrane region" description="Helical" evidence="6">
    <location>
        <begin position="256"/>
        <end position="278"/>
    </location>
</feature>
<evidence type="ECO:0000256" key="5">
    <source>
        <dbReference type="ARBA" id="ARBA00023136"/>
    </source>
</evidence>
<dbReference type="EMBL" id="CP002057">
    <property type="protein sequence ID" value="ADI36652.1"/>
    <property type="molecule type" value="Genomic_DNA"/>
</dbReference>
<dbReference type="KEGG" id="mvo:Mvol_0995"/>
<dbReference type="STRING" id="456320.Mvol_0995"/>
<dbReference type="Pfam" id="PF01594">
    <property type="entry name" value="AI-2E_transport"/>
    <property type="match status" value="1"/>
</dbReference>
<keyword evidence="4 6" id="KW-1133">Transmembrane helix</keyword>
<dbReference type="InterPro" id="IPR002549">
    <property type="entry name" value="AI-2E-like"/>
</dbReference>
<dbReference type="eggNOG" id="arCOG02642">
    <property type="taxonomic scope" value="Archaea"/>
</dbReference>
<comment type="similarity">
    <text evidence="2">Belongs to the autoinducer-2 exporter (AI-2E) (TC 2.A.86) family.</text>
</comment>
<evidence type="ECO:0000313" key="8">
    <source>
        <dbReference type="Proteomes" id="UP000007722"/>
    </source>
</evidence>
<evidence type="ECO:0000256" key="1">
    <source>
        <dbReference type="ARBA" id="ARBA00004141"/>
    </source>
</evidence>
<gene>
    <name evidence="7" type="ordered locus">Mvol_0995</name>
</gene>
<evidence type="ECO:0000256" key="3">
    <source>
        <dbReference type="ARBA" id="ARBA00022692"/>
    </source>
</evidence>
<feature type="transmembrane region" description="Helical" evidence="6">
    <location>
        <begin position="133"/>
        <end position="158"/>
    </location>
</feature>
<feature type="transmembrane region" description="Helical" evidence="6">
    <location>
        <begin position="12"/>
        <end position="41"/>
    </location>
</feature>
<dbReference type="PANTHER" id="PTHR21716:SF71">
    <property type="entry name" value="TRANSPORT PROTEIN MJ1177-RELATED"/>
    <property type="match status" value="1"/>
</dbReference>
<dbReference type="AlphaFoldDB" id="D7DU42"/>
<evidence type="ECO:0008006" key="9">
    <source>
        <dbReference type="Google" id="ProtNLM"/>
    </source>
</evidence>
<dbReference type="FunCoup" id="D7DU42">
    <property type="interactions" value="2"/>
</dbReference>
<keyword evidence="5 6" id="KW-0472">Membrane</keyword>
<organism evidence="7 8">
    <name type="scientific">Methanococcus voltae (strain ATCC BAA-1334 / A3)</name>
    <dbReference type="NCBI Taxonomy" id="456320"/>
    <lineage>
        <taxon>Archaea</taxon>
        <taxon>Methanobacteriati</taxon>
        <taxon>Methanobacteriota</taxon>
        <taxon>Methanomada group</taxon>
        <taxon>Methanococci</taxon>
        <taxon>Methanococcales</taxon>
        <taxon>Methanococcaceae</taxon>
        <taxon>Methanococcus</taxon>
    </lineage>
</organism>
<keyword evidence="3 6" id="KW-0812">Transmembrane</keyword>
<dbReference type="PANTHER" id="PTHR21716">
    <property type="entry name" value="TRANSMEMBRANE PROTEIN"/>
    <property type="match status" value="1"/>
</dbReference>
<dbReference type="GO" id="GO:0016020">
    <property type="term" value="C:membrane"/>
    <property type="evidence" value="ECO:0007669"/>
    <property type="project" value="UniProtKB-SubCell"/>
</dbReference>